<dbReference type="Proteomes" id="UP000054498">
    <property type="component" value="Unassembled WGS sequence"/>
</dbReference>
<reference evidence="13 14" key="1">
    <citation type="journal article" date="2013" name="BMC Genomics">
        <title>Reconstruction of the lipid metabolism for the microalga Monoraphidium neglectum from its genome sequence reveals characteristics suitable for biofuel production.</title>
        <authorList>
            <person name="Bogen C."/>
            <person name="Al-Dilaimi A."/>
            <person name="Albersmeier A."/>
            <person name="Wichmann J."/>
            <person name="Grundmann M."/>
            <person name="Rupp O."/>
            <person name="Lauersen K.J."/>
            <person name="Blifernez-Klassen O."/>
            <person name="Kalinowski J."/>
            <person name="Goesmann A."/>
            <person name="Mussgnug J.H."/>
            <person name="Kruse O."/>
        </authorList>
    </citation>
    <scope>NUCLEOTIDE SEQUENCE [LARGE SCALE GENOMIC DNA]</scope>
    <source>
        <strain evidence="13 14">SAG 48.87</strain>
    </source>
</reference>
<dbReference type="STRING" id="145388.A0A0D2JP52"/>
<dbReference type="KEGG" id="mng:MNEG_7038"/>
<organism evidence="13 14">
    <name type="scientific">Monoraphidium neglectum</name>
    <dbReference type="NCBI Taxonomy" id="145388"/>
    <lineage>
        <taxon>Eukaryota</taxon>
        <taxon>Viridiplantae</taxon>
        <taxon>Chlorophyta</taxon>
        <taxon>core chlorophytes</taxon>
        <taxon>Chlorophyceae</taxon>
        <taxon>CS clade</taxon>
        <taxon>Sphaeropleales</taxon>
        <taxon>Selenastraceae</taxon>
        <taxon>Monoraphidium</taxon>
    </lineage>
</organism>
<evidence type="ECO:0000256" key="8">
    <source>
        <dbReference type="ARBA" id="ARBA00023136"/>
    </source>
</evidence>
<dbReference type="PRINTS" id="PR00979">
    <property type="entry name" value="TAFAZZIN"/>
</dbReference>
<dbReference type="SUPFAM" id="SSF69593">
    <property type="entry name" value="Glycerol-3-phosphate (1)-acyltransferase"/>
    <property type="match status" value="1"/>
</dbReference>
<evidence type="ECO:0000256" key="5">
    <source>
        <dbReference type="ARBA" id="ARBA00022792"/>
    </source>
</evidence>
<keyword evidence="6" id="KW-0443">Lipid metabolism</keyword>
<keyword evidence="4" id="KW-1000">Mitochondrion outer membrane</keyword>
<dbReference type="InterPro" id="IPR002123">
    <property type="entry name" value="Plipid/glycerol_acylTrfase"/>
</dbReference>
<comment type="similarity">
    <text evidence="2">Belongs to the taffazin family.</text>
</comment>
<evidence type="ECO:0000259" key="12">
    <source>
        <dbReference type="SMART" id="SM00563"/>
    </source>
</evidence>
<evidence type="ECO:0000256" key="6">
    <source>
        <dbReference type="ARBA" id="ARBA00023098"/>
    </source>
</evidence>
<protein>
    <submittedName>
        <fullName evidence="13">Putative lysophosphatidylcholineacyltransferase</fullName>
    </submittedName>
</protein>
<dbReference type="GO" id="GO:0005743">
    <property type="term" value="C:mitochondrial inner membrane"/>
    <property type="evidence" value="ECO:0007669"/>
    <property type="project" value="UniProtKB-SubCell"/>
</dbReference>
<dbReference type="GO" id="GO:0006644">
    <property type="term" value="P:phospholipid metabolic process"/>
    <property type="evidence" value="ECO:0007669"/>
    <property type="project" value="InterPro"/>
</dbReference>
<evidence type="ECO:0000256" key="9">
    <source>
        <dbReference type="ARBA" id="ARBA00023315"/>
    </source>
</evidence>
<evidence type="ECO:0000313" key="13">
    <source>
        <dbReference type="EMBL" id="KIZ00923.1"/>
    </source>
</evidence>
<dbReference type="CDD" id="cd07989">
    <property type="entry name" value="LPLAT_AGPAT-like"/>
    <property type="match status" value="1"/>
</dbReference>
<dbReference type="Pfam" id="PF01553">
    <property type="entry name" value="Acyltransferase"/>
    <property type="match status" value="1"/>
</dbReference>
<dbReference type="AlphaFoldDB" id="A0A0D2JP52"/>
<keyword evidence="5" id="KW-0999">Mitochondrion inner membrane</keyword>
<keyword evidence="14" id="KW-1185">Reference proteome</keyword>
<evidence type="ECO:0000256" key="1">
    <source>
        <dbReference type="ARBA" id="ARBA00004137"/>
    </source>
</evidence>
<keyword evidence="3 13" id="KW-0808">Transferase</keyword>
<dbReference type="GO" id="GO:0008374">
    <property type="term" value="F:O-acyltransferase activity"/>
    <property type="evidence" value="ECO:0007669"/>
    <property type="project" value="TreeGrafter"/>
</dbReference>
<keyword evidence="8" id="KW-0472">Membrane</keyword>
<evidence type="ECO:0000256" key="11">
    <source>
        <dbReference type="ARBA" id="ARBA00047906"/>
    </source>
</evidence>
<comment type="catalytic activity">
    <reaction evidence="11">
        <text>1'-[1,2-diacyl-sn-glycero-3-phospho],3'-[1-acyl-sn-glycero-3-phospho]-glycerol + a 1,2-diacyl-sn-glycero-3-phosphocholine = a cardiolipin + a 1-acyl-sn-glycero-3-phosphocholine</text>
        <dbReference type="Rhea" id="RHEA:33731"/>
        <dbReference type="ChEBI" id="CHEBI:57643"/>
        <dbReference type="ChEBI" id="CHEBI:58168"/>
        <dbReference type="ChEBI" id="CHEBI:62237"/>
        <dbReference type="ChEBI" id="CHEBI:64743"/>
    </reaction>
    <physiologicalReaction direction="left-to-right" evidence="11">
        <dbReference type="Rhea" id="RHEA:33732"/>
    </physiologicalReaction>
    <physiologicalReaction direction="right-to-left" evidence="11">
        <dbReference type="Rhea" id="RHEA:33733"/>
    </physiologicalReaction>
</comment>
<keyword evidence="7" id="KW-0496">Mitochondrion</keyword>
<proteinExistence type="inferred from homology"/>
<sequence>MPTGPKTALLKGFFKEVLRTLKDDSAYLAQADQLQSASAARGAAAAAAWSVQPDAHRAFARLQQLVVSGDPRAVWAAGKERAKERLREACAAMGRRLEEAGAPAGQQEQQRMEARSAHGVDGGAVVAAAEVDEQQLKHLYGTDGWARAGIMYALAHFGRAWMTQLNTTTVQGAEHLAAALAREPGRPLITVSNHVASIDDPLVVAALLPPEVFASPEKLRWTLCASDRCFHREALVPFFRAAKVLPVERGAGMFQPGLAAAEARLRAGDWVHIFPEGTRSRDGAKIGPARKGVGRLVAACSTGGDGAAAPPRAPLVVPFVHSGMQELMPRGALLPRAGKEVRVLVGEPIEVQDLLTSASREAWPDDELYKRIAARVGLALQSLRARLDGAPLGDGALADLAREQAGASGLDLYDPRDAHANRAGLRGWRAGGAARWVTSVGERLEFKALHRDFAVRGVAAAALERVAGAPVALPWAGDGGPVAGRWAGGGSGGGYVASSGGGCGSGGGGGSSMWSSWASANALHAYPA</sequence>
<keyword evidence="9 13" id="KW-0012">Acyltransferase</keyword>
<dbReference type="GeneID" id="25739914"/>
<name>A0A0D2JP52_9CHLO</name>
<dbReference type="GO" id="GO:0005741">
    <property type="term" value="C:mitochondrial outer membrane"/>
    <property type="evidence" value="ECO:0007669"/>
    <property type="project" value="UniProtKB-SubCell"/>
</dbReference>
<dbReference type="PANTHER" id="PTHR12497">
    <property type="entry name" value="TAZ PROTEIN TAFAZZIN"/>
    <property type="match status" value="1"/>
</dbReference>
<evidence type="ECO:0000313" key="14">
    <source>
        <dbReference type="Proteomes" id="UP000054498"/>
    </source>
</evidence>
<dbReference type="EMBL" id="KK101429">
    <property type="protein sequence ID" value="KIZ00923.1"/>
    <property type="molecule type" value="Genomic_DNA"/>
</dbReference>
<evidence type="ECO:0000256" key="4">
    <source>
        <dbReference type="ARBA" id="ARBA00022787"/>
    </source>
</evidence>
<dbReference type="InterPro" id="IPR000872">
    <property type="entry name" value="Tafazzin"/>
</dbReference>
<dbReference type="PANTHER" id="PTHR12497:SF0">
    <property type="entry name" value="TAFAZZIN"/>
    <property type="match status" value="1"/>
</dbReference>
<dbReference type="OrthoDB" id="193467at2759"/>
<evidence type="ECO:0000256" key="10">
    <source>
        <dbReference type="ARBA" id="ARBA00024323"/>
    </source>
</evidence>
<dbReference type="RefSeq" id="XP_013899942.1">
    <property type="nucleotide sequence ID" value="XM_014044488.1"/>
</dbReference>
<evidence type="ECO:0000256" key="7">
    <source>
        <dbReference type="ARBA" id="ARBA00023128"/>
    </source>
</evidence>
<gene>
    <name evidence="13" type="ORF">MNEG_7038</name>
</gene>
<accession>A0A0D2JP52</accession>
<feature type="domain" description="Phospholipid/glycerol acyltransferase" evidence="12">
    <location>
        <begin position="188"/>
        <end position="324"/>
    </location>
</feature>
<comment type="subcellular location">
    <subcellularLocation>
        <location evidence="1">Mitochondrion inner membrane</location>
        <topology evidence="1">Peripheral membrane protein</topology>
        <orientation evidence="1">Intermembrane side</orientation>
    </subcellularLocation>
    <subcellularLocation>
        <location evidence="10">Mitochondrion outer membrane</location>
        <topology evidence="10">Peripheral membrane protein</topology>
        <orientation evidence="10">Intermembrane side</orientation>
    </subcellularLocation>
</comment>
<evidence type="ECO:0000256" key="3">
    <source>
        <dbReference type="ARBA" id="ARBA00022679"/>
    </source>
</evidence>
<evidence type="ECO:0000256" key="2">
    <source>
        <dbReference type="ARBA" id="ARBA00010524"/>
    </source>
</evidence>
<dbReference type="SMART" id="SM00563">
    <property type="entry name" value="PlsC"/>
    <property type="match status" value="1"/>
</dbReference>